<sequence>MYIAGKYKRFSAFSNKRLITLLYWCFYDFCQS</sequence>
<reference evidence="1" key="1">
    <citation type="journal article" date="2021" name="Proc. Natl. Acad. Sci. U.S.A.">
        <title>A Catalog of Tens of Thousands of Viruses from Human Metagenomes Reveals Hidden Associations with Chronic Diseases.</title>
        <authorList>
            <person name="Tisza M.J."/>
            <person name="Buck C.B."/>
        </authorList>
    </citation>
    <scope>NUCLEOTIDE SEQUENCE</scope>
    <source>
        <strain evidence="1">CtDEu7</strain>
    </source>
</reference>
<evidence type="ECO:0000313" key="1">
    <source>
        <dbReference type="EMBL" id="DAD85817.1"/>
    </source>
</evidence>
<name>A0A8S5MTZ8_9VIRU</name>
<proteinExistence type="predicted"/>
<protein>
    <submittedName>
        <fullName evidence="1">Uncharacterized protein</fullName>
    </submittedName>
</protein>
<organism evidence="1">
    <name type="scientific">Inoviridae sp. ctDEu7</name>
    <dbReference type="NCBI Taxonomy" id="2826759"/>
    <lineage>
        <taxon>Viruses</taxon>
        <taxon>Monodnaviria</taxon>
        <taxon>Loebvirae</taxon>
        <taxon>Hofneiviricota</taxon>
        <taxon>Faserviricetes</taxon>
        <taxon>Tubulavirales</taxon>
        <taxon>Inoviridae</taxon>
    </lineage>
</organism>
<accession>A0A8S5MTZ8</accession>
<dbReference type="EMBL" id="BK014988">
    <property type="protein sequence ID" value="DAD85817.1"/>
    <property type="molecule type" value="Genomic_DNA"/>
</dbReference>